<dbReference type="Proteomes" id="UP000318571">
    <property type="component" value="Chromosome 7"/>
</dbReference>
<dbReference type="SMART" id="SM00587">
    <property type="entry name" value="CHK"/>
    <property type="match status" value="1"/>
</dbReference>
<evidence type="ECO:0000259" key="2">
    <source>
        <dbReference type="SMART" id="SM00587"/>
    </source>
</evidence>
<evidence type="ECO:0000256" key="1">
    <source>
        <dbReference type="SAM" id="MobiDB-lite"/>
    </source>
</evidence>
<evidence type="ECO:0000313" key="3">
    <source>
        <dbReference type="EMBL" id="TRY72512.1"/>
    </source>
</evidence>
<proteinExistence type="predicted"/>
<dbReference type="Pfam" id="PF02958">
    <property type="entry name" value="EcKL"/>
    <property type="match status" value="1"/>
</dbReference>
<dbReference type="InterPro" id="IPR004119">
    <property type="entry name" value="EcKL"/>
</dbReference>
<gene>
    <name evidence="3" type="ORF">TCAL_01067</name>
</gene>
<comment type="caution">
    <text evidence="3">The sequence shown here is derived from an EMBL/GenBank/DDBJ whole genome shotgun (WGS) entry which is preliminary data.</text>
</comment>
<feature type="region of interest" description="Disordered" evidence="1">
    <location>
        <begin position="761"/>
        <end position="807"/>
    </location>
</feature>
<feature type="compositionally biased region" description="Polar residues" evidence="1">
    <location>
        <begin position="98"/>
        <end position="120"/>
    </location>
</feature>
<feature type="region of interest" description="Disordered" evidence="1">
    <location>
        <begin position="553"/>
        <end position="575"/>
    </location>
</feature>
<feature type="region of interest" description="Disordered" evidence="1">
    <location>
        <begin position="70"/>
        <end position="120"/>
    </location>
</feature>
<dbReference type="AlphaFoldDB" id="A0A553P4D1"/>
<evidence type="ECO:0000313" key="4">
    <source>
        <dbReference type="Proteomes" id="UP000318571"/>
    </source>
</evidence>
<dbReference type="InterPro" id="IPR011009">
    <property type="entry name" value="Kinase-like_dom_sf"/>
</dbReference>
<feature type="region of interest" description="Disordered" evidence="1">
    <location>
        <begin position="1"/>
        <end position="21"/>
    </location>
</feature>
<feature type="domain" description="CHK kinase-like" evidence="2">
    <location>
        <begin position="307"/>
        <end position="510"/>
    </location>
</feature>
<dbReference type="PANTHER" id="PTHR11012">
    <property type="entry name" value="PROTEIN KINASE-LIKE DOMAIN-CONTAINING"/>
    <property type="match status" value="1"/>
</dbReference>
<dbReference type="EMBL" id="VCGU01000008">
    <property type="protein sequence ID" value="TRY72512.1"/>
    <property type="molecule type" value="Genomic_DNA"/>
</dbReference>
<feature type="compositionally biased region" description="Basic and acidic residues" evidence="1">
    <location>
        <begin position="764"/>
        <end position="774"/>
    </location>
</feature>
<name>A0A553P4D1_TIGCA</name>
<feature type="compositionally biased region" description="Acidic residues" evidence="1">
    <location>
        <begin position="679"/>
        <end position="690"/>
    </location>
</feature>
<feature type="compositionally biased region" description="Acidic residues" evidence="1">
    <location>
        <begin position="557"/>
        <end position="568"/>
    </location>
</feature>
<reference evidence="3 4" key="1">
    <citation type="journal article" date="2018" name="Nat. Ecol. Evol.">
        <title>Genomic signatures of mitonuclear coevolution across populations of Tigriopus californicus.</title>
        <authorList>
            <person name="Barreto F.S."/>
            <person name="Watson E.T."/>
            <person name="Lima T.G."/>
            <person name="Willett C.S."/>
            <person name="Edmands S."/>
            <person name="Li W."/>
            <person name="Burton R.S."/>
        </authorList>
    </citation>
    <scope>NUCLEOTIDE SEQUENCE [LARGE SCALE GENOMIC DNA]</scope>
    <source>
        <strain evidence="3 4">San Diego</strain>
    </source>
</reference>
<protein>
    <recommendedName>
        <fullName evidence="2">CHK kinase-like domain-containing protein</fullName>
    </recommendedName>
</protein>
<sequence>MKEHSCITSAPAEKHTMPPSIAHIRPPTVDIQDFSVPTEATEVQGEDADEVLEFSTLSRRNSPASIDMMVTEESKPRKLSRGSSIKSLFGGSKAPKTTPMTLSPNGTPSKSSRASPSGQKQFLQVGNTSSIFRLPKPQVKLLRKTSSVKQLYNSVLHALKTIASSRDDIVPELTKTFFENILRASDDSPKLVVTKVTVKDEQEFGRHFCAEVHAVEVFAKINNEDIKYHLIVKSQPQNEDARKFLQPSHTFEKEVQMYGQVFHDMANFVRRTSVISLNCKDSEVIDIPRCYYTRWAGDDDNMKEDLIILENLYPKGFSFAVNQDDGLDRRHSELVIRELAKFHAISYCMKQDQNDFILEQYPYLAEDSLYRESTEGFTKRTITPVMASLAELLRNTPEYQEHYEWFVDLARNFHGIQMEMVRPKNRFAVICHGDLWLSKILFKYIHVSDSPGDTLPAEVKFIDFQSSRFASLATDLVLFLFTCVKTELRRTMLGELISLYYTTFLVSVRSLNMSDELFSMEELFIEIEENIIYGFLEGIWYLDILHSGNVPKTGSSNDDEGDDDDGDDLDARSDLDDGRQRYLDFLDDGTRNEDEHEAAQLKRWEKKLLQSETKDQRDYKEEFFELLNEVLFLQGKSSTLPTEDRKSLRDTSNSYGFLEGIWYLDILHSGNVPKTGSSNDDEGDDDDGDDLDARSDLDDGRQRYLDFLDDGTRNEDEHEAAQLKRWEKKLLQSETKEQRDYKEEFFELLNEVLFLQGKSSTLPTEDRKSLRDTSNRFQGRNSFTSAITPSSEGGTKNSLSPTLSLAN</sequence>
<feature type="region of interest" description="Disordered" evidence="1">
    <location>
        <begin position="672"/>
        <end position="697"/>
    </location>
</feature>
<dbReference type="PANTHER" id="PTHR11012:SF30">
    <property type="entry name" value="PROTEIN KINASE-LIKE DOMAIN-CONTAINING"/>
    <property type="match status" value="1"/>
</dbReference>
<feature type="compositionally biased region" description="Polar residues" evidence="1">
    <location>
        <begin position="775"/>
        <end position="807"/>
    </location>
</feature>
<accession>A0A553P4D1</accession>
<dbReference type="Gene3D" id="3.90.1200.10">
    <property type="match status" value="1"/>
</dbReference>
<keyword evidence="4" id="KW-1185">Reference proteome</keyword>
<dbReference type="SUPFAM" id="SSF56112">
    <property type="entry name" value="Protein kinase-like (PK-like)"/>
    <property type="match status" value="1"/>
</dbReference>
<dbReference type="InterPro" id="IPR015897">
    <property type="entry name" value="CHK_kinase-like"/>
</dbReference>
<organism evidence="3 4">
    <name type="scientific">Tigriopus californicus</name>
    <name type="common">Marine copepod</name>
    <dbReference type="NCBI Taxonomy" id="6832"/>
    <lineage>
        <taxon>Eukaryota</taxon>
        <taxon>Metazoa</taxon>
        <taxon>Ecdysozoa</taxon>
        <taxon>Arthropoda</taxon>
        <taxon>Crustacea</taxon>
        <taxon>Multicrustacea</taxon>
        <taxon>Hexanauplia</taxon>
        <taxon>Copepoda</taxon>
        <taxon>Harpacticoida</taxon>
        <taxon>Harpacticidae</taxon>
        <taxon>Tigriopus</taxon>
    </lineage>
</organism>